<accession>A0ABP2TD10</accession>
<dbReference type="Proteomes" id="UP000012099">
    <property type="component" value="Unassembled WGS sequence"/>
</dbReference>
<keyword evidence="2" id="KW-1185">Reference proteome</keyword>
<gene>
    <name evidence="1" type="ORF">LEP1GSC035_4987</name>
</gene>
<comment type="caution">
    <text evidence="1">The sequence shown here is derived from an EMBL/GenBank/DDBJ whole genome shotgun (WGS) entry which is preliminary data.</text>
</comment>
<proteinExistence type="predicted"/>
<sequence>MISDLYCITDVIIIQFRIFEYIFILKMKVYFEFTVYFFFMFRTHILPNSHGIECPSML</sequence>
<dbReference type="EMBL" id="AHMH02000069">
    <property type="protein sequence ID" value="EMN00938.1"/>
    <property type="molecule type" value="Genomic_DNA"/>
</dbReference>
<name>A0ABP2TD10_9LEPT</name>
<evidence type="ECO:0000313" key="1">
    <source>
        <dbReference type="EMBL" id="EMN00938.1"/>
    </source>
</evidence>
<evidence type="ECO:0000313" key="2">
    <source>
        <dbReference type="Proteomes" id="UP000012099"/>
    </source>
</evidence>
<organism evidence="1 2">
    <name type="scientific">Leptospira noguchii str. 2007001578</name>
    <dbReference type="NCBI Taxonomy" id="1049974"/>
    <lineage>
        <taxon>Bacteria</taxon>
        <taxon>Pseudomonadati</taxon>
        <taxon>Spirochaetota</taxon>
        <taxon>Spirochaetia</taxon>
        <taxon>Leptospirales</taxon>
        <taxon>Leptospiraceae</taxon>
        <taxon>Leptospira</taxon>
    </lineage>
</organism>
<reference evidence="1 2" key="1">
    <citation type="submission" date="2013-01" db="EMBL/GenBank/DDBJ databases">
        <authorList>
            <person name="Harkins D.M."/>
            <person name="Durkin A.S."/>
            <person name="Brinkac L.M."/>
            <person name="Haft D.H."/>
            <person name="Selengut J.D."/>
            <person name="Sanka R."/>
            <person name="DePew J."/>
            <person name="Purushe J."/>
            <person name="Whelen A.C."/>
            <person name="Vinetz J.M."/>
            <person name="Sutton G.G."/>
            <person name="Nierman W.C."/>
            <person name="Fouts D.E."/>
        </authorList>
    </citation>
    <scope>NUCLEOTIDE SEQUENCE [LARGE SCALE GENOMIC DNA]</scope>
    <source>
        <strain evidence="1 2">2007001578</strain>
    </source>
</reference>
<protein>
    <submittedName>
        <fullName evidence="1">Uncharacterized protein</fullName>
    </submittedName>
</protein>